<dbReference type="Gene3D" id="3.90.1510.10">
    <property type="entry name" value="Glycerate kinase, domain 2"/>
    <property type="match status" value="1"/>
</dbReference>
<dbReference type="InterPro" id="IPR036129">
    <property type="entry name" value="Glycerate_kinase_sf"/>
</dbReference>
<dbReference type="InterPro" id="IPR018197">
    <property type="entry name" value="Glycerate_kinase_RE-like"/>
</dbReference>
<reference evidence="5 6" key="1">
    <citation type="submission" date="2019-03" db="EMBL/GenBank/DDBJ databases">
        <title>Draft Genome Sequence of Desulfosporosinus fructosivorans Strain 63.6F, Isolated from Marine Sediment in the Baltic Sea.</title>
        <authorList>
            <person name="Hausmann B."/>
            <person name="Vandieken V."/>
            <person name="Pjevac P."/>
            <person name="Schreck K."/>
            <person name="Herbold C.W."/>
            <person name="Loy A."/>
        </authorList>
    </citation>
    <scope>NUCLEOTIDE SEQUENCE [LARGE SCALE GENOMIC DNA]</scope>
    <source>
        <strain evidence="5 6">63.6F</strain>
    </source>
</reference>
<dbReference type="OrthoDB" id="9774290at2"/>
<name>A0A4Z0QZ02_9FIRM</name>
<dbReference type="InterPro" id="IPR018193">
    <property type="entry name" value="Glyc_kinase_flavodox-like_fold"/>
</dbReference>
<keyword evidence="2 4" id="KW-0808">Transferase</keyword>
<evidence type="ECO:0000256" key="2">
    <source>
        <dbReference type="ARBA" id="ARBA00022679"/>
    </source>
</evidence>
<keyword evidence="6" id="KW-1185">Reference proteome</keyword>
<accession>A0A4Z0QZ02</accession>
<evidence type="ECO:0000256" key="4">
    <source>
        <dbReference type="PIRNR" id="PIRNR006078"/>
    </source>
</evidence>
<evidence type="ECO:0000313" key="6">
    <source>
        <dbReference type="Proteomes" id="UP000298460"/>
    </source>
</evidence>
<evidence type="ECO:0000256" key="3">
    <source>
        <dbReference type="ARBA" id="ARBA00022777"/>
    </source>
</evidence>
<evidence type="ECO:0000313" key="5">
    <source>
        <dbReference type="EMBL" id="TGE35173.1"/>
    </source>
</evidence>
<keyword evidence="3 4" id="KW-0418">Kinase</keyword>
<dbReference type="SUPFAM" id="SSF110738">
    <property type="entry name" value="Glycerate kinase I"/>
    <property type="match status" value="1"/>
</dbReference>
<evidence type="ECO:0000256" key="1">
    <source>
        <dbReference type="ARBA" id="ARBA00006284"/>
    </source>
</evidence>
<dbReference type="Pfam" id="PF02595">
    <property type="entry name" value="Gly_kinase"/>
    <property type="match status" value="1"/>
</dbReference>
<dbReference type="InterPro" id="IPR004381">
    <property type="entry name" value="Glycerate_kinase"/>
</dbReference>
<dbReference type="Proteomes" id="UP000298460">
    <property type="component" value="Unassembled WGS sequence"/>
</dbReference>
<dbReference type="EMBL" id="SPQQ01000018">
    <property type="protein sequence ID" value="TGE35173.1"/>
    <property type="molecule type" value="Genomic_DNA"/>
</dbReference>
<dbReference type="Gene3D" id="3.40.50.10350">
    <property type="entry name" value="Glycerate kinase, domain 1"/>
    <property type="match status" value="1"/>
</dbReference>
<dbReference type="PANTHER" id="PTHR21599">
    <property type="entry name" value="GLYCERATE KINASE"/>
    <property type="match status" value="1"/>
</dbReference>
<dbReference type="AlphaFoldDB" id="A0A4Z0QZ02"/>
<gene>
    <name evidence="5" type="ORF">E4K67_26565</name>
</gene>
<comment type="caution">
    <text evidence="5">The sequence shown here is derived from an EMBL/GenBank/DDBJ whole genome shotgun (WGS) entry which is preliminary data.</text>
</comment>
<dbReference type="GO" id="GO:0008887">
    <property type="term" value="F:glycerate kinase activity"/>
    <property type="evidence" value="ECO:0007669"/>
    <property type="project" value="UniProtKB-UniRule"/>
</dbReference>
<organism evidence="5 6">
    <name type="scientific">Desulfosporosinus fructosivorans</name>
    <dbReference type="NCBI Taxonomy" id="2018669"/>
    <lineage>
        <taxon>Bacteria</taxon>
        <taxon>Bacillati</taxon>
        <taxon>Bacillota</taxon>
        <taxon>Clostridia</taxon>
        <taxon>Eubacteriales</taxon>
        <taxon>Desulfitobacteriaceae</taxon>
        <taxon>Desulfosporosinus</taxon>
    </lineage>
</organism>
<dbReference type="RefSeq" id="WP_135552306.1">
    <property type="nucleotide sequence ID" value="NZ_SPQQ01000018.1"/>
</dbReference>
<dbReference type="PANTHER" id="PTHR21599:SF0">
    <property type="entry name" value="GLYCERATE KINASE"/>
    <property type="match status" value="1"/>
</dbReference>
<dbReference type="NCBIfam" id="TIGR00045">
    <property type="entry name" value="glycerate kinase"/>
    <property type="match status" value="1"/>
</dbReference>
<protein>
    <submittedName>
        <fullName evidence="5">Glycerate kinase</fullName>
    </submittedName>
</protein>
<dbReference type="GO" id="GO:0031388">
    <property type="term" value="P:organic acid phosphorylation"/>
    <property type="evidence" value="ECO:0007669"/>
    <property type="project" value="UniProtKB-UniRule"/>
</dbReference>
<proteinExistence type="inferred from homology"/>
<dbReference type="PIRSF" id="PIRSF006078">
    <property type="entry name" value="GlxK"/>
    <property type="match status" value="1"/>
</dbReference>
<comment type="similarity">
    <text evidence="1 4">Belongs to the glycerate kinase type-1 family.</text>
</comment>
<sequence>MRIVIAPDSFKGCLNALNAAQAMRRGVQQVYPDSIIEMIPMADGGEGTVEAILCAVRGEKIKIDVTDPLGRSIVATYALIDEGETAIIEMAAASGLTLLGNQERNPSVTSTQGTGLLIKNALDRGVKKILLGIGGSATNDGGAGLAIALGVKLLDAQGNVLPQGGAALANLVNIDMSGLDPRLAKVQIQVACDVENPLCGPEGASVVYGPQKGANPEDIQLMDKALQKFGEVLSKVAGINLLELVGGGAAGGLGAGVVGFLGAKLRPGSQMVLDVANADEKIKHADLVLTGEGKTDFQTAYGKVPVGVSALALKYSVPVLAISGSVEGSPDFLAEAGIASCFSVSEGPATLEEAFLKAEKQLERAVWRILTVWKLGEESAVKKMNCKIPSEMW</sequence>